<feature type="non-terminal residue" evidence="4">
    <location>
        <position position="110"/>
    </location>
</feature>
<evidence type="ECO:0000313" key="4">
    <source>
        <dbReference type="EMBL" id="GAI46428.1"/>
    </source>
</evidence>
<dbReference type="InterPro" id="IPR050639">
    <property type="entry name" value="SSR_resolvase"/>
</dbReference>
<evidence type="ECO:0000256" key="2">
    <source>
        <dbReference type="ARBA" id="ARBA00023172"/>
    </source>
</evidence>
<accession>X1NS54</accession>
<keyword evidence="2" id="KW-0233">DNA recombination</keyword>
<protein>
    <recommendedName>
        <fullName evidence="3">Resolvase/invertase-type recombinase catalytic domain-containing protein</fullName>
    </recommendedName>
</protein>
<dbReference type="EMBL" id="BARV01024448">
    <property type="protein sequence ID" value="GAI46428.1"/>
    <property type="molecule type" value="Genomic_DNA"/>
</dbReference>
<proteinExistence type="predicted"/>
<evidence type="ECO:0000256" key="1">
    <source>
        <dbReference type="ARBA" id="ARBA00023125"/>
    </source>
</evidence>
<gene>
    <name evidence="4" type="ORF">S06H3_39912</name>
</gene>
<dbReference type="InterPro" id="IPR006119">
    <property type="entry name" value="Resolv_N"/>
</dbReference>
<dbReference type="GO" id="GO:0003677">
    <property type="term" value="F:DNA binding"/>
    <property type="evidence" value="ECO:0007669"/>
    <property type="project" value="UniProtKB-KW"/>
</dbReference>
<dbReference type="GO" id="GO:0000150">
    <property type="term" value="F:DNA strand exchange activity"/>
    <property type="evidence" value="ECO:0007669"/>
    <property type="project" value="InterPro"/>
</dbReference>
<dbReference type="InterPro" id="IPR036162">
    <property type="entry name" value="Resolvase-like_N_sf"/>
</dbReference>
<dbReference type="PANTHER" id="PTHR30461">
    <property type="entry name" value="DNA-INVERTASE FROM LAMBDOID PROPHAGE"/>
    <property type="match status" value="1"/>
</dbReference>
<dbReference type="SMART" id="SM00857">
    <property type="entry name" value="Resolvase"/>
    <property type="match status" value="1"/>
</dbReference>
<dbReference type="Pfam" id="PF00239">
    <property type="entry name" value="Resolvase"/>
    <property type="match status" value="1"/>
</dbReference>
<sequence length="110" mass="12631">MKPKAYSYIRFSSPEQAKGDSYRRQRVEAEDYCAAEGIDLAKEKEYLFFDHGKSAYTKEHVGDKGQLRRFIDLVDSGDIKPGSYLLVESLDRLSRDKVMAALSQFTDLLR</sequence>
<dbReference type="Gene3D" id="3.40.50.1390">
    <property type="entry name" value="Resolvase, N-terminal catalytic domain"/>
    <property type="match status" value="1"/>
</dbReference>
<dbReference type="PANTHER" id="PTHR30461:SF2">
    <property type="entry name" value="SERINE RECOMBINASE PINE-RELATED"/>
    <property type="match status" value="1"/>
</dbReference>
<keyword evidence="1" id="KW-0238">DNA-binding</keyword>
<dbReference type="SUPFAM" id="SSF53041">
    <property type="entry name" value="Resolvase-like"/>
    <property type="match status" value="1"/>
</dbReference>
<organism evidence="4">
    <name type="scientific">marine sediment metagenome</name>
    <dbReference type="NCBI Taxonomy" id="412755"/>
    <lineage>
        <taxon>unclassified sequences</taxon>
        <taxon>metagenomes</taxon>
        <taxon>ecological metagenomes</taxon>
    </lineage>
</organism>
<dbReference type="AlphaFoldDB" id="X1NS54"/>
<feature type="domain" description="Resolvase/invertase-type recombinase catalytic" evidence="3">
    <location>
        <begin position="4"/>
        <end position="110"/>
    </location>
</feature>
<reference evidence="4" key="1">
    <citation type="journal article" date="2014" name="Front. Microbiol.">
        <title>High frequency of phylogenetically diverse reductive dehalogenase-homologous genes in deep subseafloor sedimentary metagenomes.</title>
        <authorList>
            <person name="Kawai M."/>
            <person name="Futagami T."/>
            <person name="Toyoda A."/>
            <person name="Takaki Y."/>
            <person name="Nishi S."/>
            <person name="Hori S."/>
            <person name="Arai W."/>
            <person name="Tsubouchi T."/>
            <person name="Morono Y."/>
            <person name="Uchiyama I."/>
            <person name="Ito T."/>
            <person name="Fujiyama A."/>
            <person name="Inagaki F."/>
            <person name="Takami H."/>
        </authorList>
    </citation>
    <scope>NUCLEOTIDE SEQUENCE</scope>
    <source>
        <strain evidence="4">Expedition CK06-06</strain>
    </source>
</reference>
<dbReference type="CDD" id="cd00338">
    <property type="entry name" value="Ser_Recombinase"/>
    <property type="match status" value="1"/>
</dbReference>
<name>X1NS54_9ZZZZ</name>
<comment type="caution">
    <text evidence="4">The sequence shown here is derived from an EMBL/GenBank/DDBJ whole genome shotgun (WGS) entry which is preliminary data.</text>
</comment>
<evidence type="ECO:0000259" key="3">
    <source>
        <dbReference type="PROSITE" id="PS51736"/>
    </source>
</evidence>
<dbReference type="PROSITE" id="PS51736">
    <property type="entry name" value="RECOMBINASES_3"/>
    <property type="match status" value="1"/>
</dbReference>